<sequence>MTSPSSAVRGELREAASRLAQERYRPTPSDGFLFHEQSAALRTYSSRGCAIALHAAAARLPTAIGSHSVMGGGRSSAGASEGM</sequence>
<protein>
    <submittedName>
        <fullName evidence="2">Uncharacterized protein</fullName>
    </submittedName>
</protein>
<feature type="compositionally biased region" description="Basic and acidic residues" evidence="1">
    <location>
        <begin position="10"/>
        <end position="25"/>
    </location>
</feature>
<evidence type="ECO:0000256" key="1">
    <source>
        <dbReference type="SAM" id="MobiDB-lite"/>
    </source>
</evidence>
<name>U5N5F5_9BURK</name>
<dbReference type="KEGG" id="cbx:Cenrod_0367"/>
<keyword evidence="3" id="KW-1185">Reference proteome</keyword>
<organism evidence="2 3">
    <name type="scientific">Candidatus Symbiobacter mobilis CR</name>
    <dbReference type="NCBI Taxonomy" id="946483"/>
    <lineage>
        <taxon>Bacteria</taxon>
        <taxon>Pseudomonadati</taxon>
        <taxon>Pseudomonadota</taxon>
        <taxon>Betaproteobacteria</taxon>
        <taxon>Burkholderiales</taxon>
        <taxon>Comamonadaceae</taxon>
    </lineage>
</organism>
<dbReference type="STRING" id="946483.Cenrod_0367"/>
<accession>U5N5F5</accession>
<dbReference type="Proteomes" id="UP000017184">
    <property type="component" value="Chromosome"/>
</dbReference>
<dbReference type="HOGENOM" id="CLU_2536378_0_0_4"/>
<evidence type="ECO:0000313" key="3">
    <source>
        <dbReference type="Proteomes" id="UP000017184"/>
    </source>
</evidence>
<feature type="region of interest" description="Disordered" evidence="1">
    <location>
        <begin position="1"/>
        <end position="30"/>
    </location>
</feature>
<gene>
    <name evidence="2" type="ORF">Cenrod_0367</name>
</gene>
<proteinExistence type="predicted"/>
<dbReference type="AlphaFoldDB" id="U5N5F5"/>
<evidence type="ECO:0000313" key="2">
    <source>
        <dbReference type="EMBL" id="AGX86490.1"/>
    </source>
</evidence>
<reference evidence="2 3" key="1">
    <citation type="journal article" date="2013" name="Genome Biol.">
        <title>Genomic analysis reveals key aspects of prokaryotic symbiosis in the phototrophic consortium "Chlorochromatium aggregatum".</title>
        <authorList>
            <person name="Liu Z."/>
            <person name="Muller J."/>
            <person name="Li T."/>
            <person name="Alvey R.M."/>
            <person name="Vogl K."/>
            <person name="Frigaard N.U."/>
            <person name="Rockwell N.C."/>
            <person name="Boyd E.S."/>
            <person name="Tomsho L.P."/>
            <person name="Schuster S.C."/>
            <person name="Henke P."/>
            <person name="Rohde M."/>
            <person name="Overmann J."/>
            <person name="Bryant D.A."/>
        </authorList>
    </citation>
    <scope>NUCLEOTIDE SEQUENCE [LARGE SCALE GENOMIC DNA]</scope>
    <source>
        <strain evidence="2">CR</strain>
    </source>
</reference>
<dbReference type="EMBL" id="CP004885">
    <property type="protein sequence ID" value="AGX86490.1"/>
    <property type="molecule type" value="Genomic_DNA"/>
</dbReference>